<feature type="compositionally biased region" description="Basic and acidic residues" evidence="1">
    <location>
        <begin position="160"/>
        <end position="172"/>
    </location>
</feature>
<protein>
    <recommendedName>
        <fullName evidence="2">Rad60/SUMO-like domain-containing protein</fullName>
    </recommendedName>
</protein>
<sequence>MANYISDSDVEEVVSPAPSRLKPRVVRRPVPVRTQSATSGQDSTFAGAISDSDSSDADDDDFFRLNRAPSATEEESEKAATLGNSPGTTPRQLSTDNNIVSLENSDSDAEAEEQDSIKHSTSAKRRHDSEQNGEQERRVRSRSVSLTPPPEAARVNGGAESERLETDHKEPVESFVLESESETEEQSRAAEDFGTSDLDPALQAVIQSEAMTPSRGGSVGPANQLASPQPYANSPATRTHHNAVLEKVQIEFRFIFDPEFLASELPCIWEQKRWGRIKSTSAKTIEKKLNGQIAIIAFTSELVANVLKAYSDAFYIDVLATDPVLMNGTMRVFPTSTVASLGSDLAFYIKVFPRSVYNRWHEQEILEKTQLAMEQEQARRDMENALQKHTASGIGLPDLDGTDVQESGTAATAGGIRIKVRDRAGKDTLLLVTTETSVETVIKNYRQLAKLPETTRIQLEFDDEVLNPSDTIGDTEIEDDDMLTAIWK</sequence>
<gene>
    <name evidence="3" type="ORF">IWW36_001056</name>
</gene>
<proteinExistence type="predicted"/>
<feature type="region of interest" description="Disordered" evidence="1">
    <location>
        <begin position="1"/>
        <end position="196"/>
    </location>
</feature>
<feature type="domain" description="Rad60/SUMO-like" evidence="2">
    <location>
        <begin position="416"/>
        <end position="484"/>
    </location>
</feature>
<dbReference type="InterPro" id="IPR022617">
    <property type="entry name" value="Rad60/SUMO-like_dom"/>
</dbReference>
<evidence type="ECO:0000259" key="2">
    <source>
        <dbReference type="Pfam" id="PF11976"/>
    </source>
</evidence>
<dbReference type="SUPFAM" id="SSF54236">
    <property type="entry name" value="Ubiquitin-like"/>
    <property type="match status" value="1"/>
</dbReference>
<comment type="caution">
    <text evidence="3">The sequence shown here is derived from an EMBL/GenBank/DDBJ whole genome shotgun (WGS) entry which is preliminary data.</text>
</comment>
<dbReference type="Gene3D" id="3.10.20.90">
    <property type="entry name" value="Phosphatidylinositol 3-kinase Catalytic Subunit, Chain A, domain 1"/>
    <property type="match status" value="1"/>
</dbReference>
<feature type="region of interest" description="Disordered" evidence="1">
    <location>
        <begin position="212"/>
        <end position="236"/>
    </location>
</feature>
<feature type="compositionally biased region" description="Polar residues" evidence="1">
    <location>
        <begin position="224"/>
        <end position="236"/>
    </location>
</feature>
<evidence type="ECO:0000313" key="4">
    <source>
        <dbReference type="Proteomes" id="UP001139887"/>
    </source>
</evidence>
<name>A0A9W8ICJ3_9FUNG</name>
<dbReference type="OrthoDB" id="3365399at2759"/>
<feature type="compositionally biased region" description="Acidic residues" evidence="1">
    <location>
        <begin position="105"/>
        <end position="114"/>
    </location>
</feature>
<dbReference type="Proteomes" id="UP001139887">
    <property type="component" value="Unassembled WGS sequence"/>
</dbReference>
<keyword evidence="4" id="KW-1185">Reference proteome</keyword>
<evidence type="ECO:0000256" key="1">
    <source>
        <dbReference type="SAM" id="MobiDB-lite"/>
    </source>
</evidence>
<reference evidence="3" key="1">
    <citation type="submission" date="2022-07" db="EMBL/GenBank/DDBJ databases">
        <title>Phylogenomic reconstructions and comparative analyses of Kickxellomycotina fungi.</title>
        <authorList>
            <person name="Reynolds N.K."/>
            <person name="Stajich J.E."/>
            <person name="Barry K."/>
            <person name="Grigoriev I.V."/>
            <person name="Crous P."/>
            <person name="Smith M.E."/>
        </authorList>
    </citation>
    <scope>NUCLEOTIDE SEQUENCE</scope>
    <source>
        <strain evidence="3">NRRL 1566</strain>
    </source>
</reference>
<dbReference type="Pfam" id="PF11976">
    <property type="entry name" value="Rad60-SLD"/>
    <property type="match status" value="1"/>
</dbReference>
<dbReference type="CDD" id="cd17080">
    <property type="entry name" value="Ubl_SLD2_Esc2_like"/>
    <property type="match status" value="1"/>
</dbReference>
<dbReference type="EMBL" id="JANBUW010000011">
    <property type="protein sequence ID" value="KAJ2851572.1"/>
    <property type="molecule type" value="Genomic_DNA"/>
</dbReference>
<accession>A0A9W8ICJ3</accession>
<feature type="compositionally biased region" description="Polar residues" evidence="1">
    <location>
        <begin position="34"/>
        <end position="44"/>
    </location>
</feature>
<dbReference type="AlphaFoldDB" id="A0A9W8ICJ3"/>
<feature type="compositionally biased region" description="Basic and acidic residues" evidence="1">
    <location>
        <begin position="127"/>
        <end position="138"/>
    </location>
</feature>
<evidence type="ECO:0000313" key="3">
    <source>
        <dbReference type="EMBL" id="KAJ2851572.1"/>
    </source>
</evidence>
<organism evidence="3 4">
    <name type="scientific">Coemansia brasiliensis</name>
    <dbReference type="NCBI Taxonomy" id="2650707"/>
    <lineage>
        <taxon>Eukaryota</taxon>
        <taxon>Fungi</taxon>
        <taxon>Fungi incertae sedis</taxon>
        <taxon>Zoopagomycota</taxon>
        <taxon>Kickxellomycotina</taxon>
        <taxon>Kickxellomycetes</taxon>
        <taxon>Kickxellales</taxon>
        <taxon>Kickxellaceae</taxon>
        <taxon>Coemansia</taxon>
    </lineage>
</organism>
<feature type="compositionally biased region" description="Polar residues" evidence="1">
    <location>
        <begin position="82"/>
        <end position="104"/>
    </location>
</feature>
<dbReference type="InterPro" id="IPR029071">
    <property type="entry name" value="Ubiquitin-like_domsf"/>
</dbReference>